<gene>
    <name evidence="5" type="ORF">EXM22_05170</name>
</gene>
<name>A0A5C1QK77_9SPIO</name>
<feature type="domain" description="ABC transporter" evidence="4">
    <location>
        <begin position="2"/>
        <end position="233"/>
    </location>
</feature>
<dbReference type="AlphaFoldDB" id="A0A5C1QK77"/>
<evidence type="ECO:0000256" key="3">
    <source>
        <dbReference type="ARBA" id="ARBA00022840"/>
    </source>
</evidence>
<dbReference type="SMART" id="SM00382">
    <property type="entry name" value="AAA"/>
    <property type="match status" value="1"/>
</dbReference>
<accession>A0A5C1QK77</accession>
<sequence length="266" mass="30409">MIELNNVSFSYESEELAVFKDITLQLPAGMTTLVGQNGTGKSTLLLLAGGRIRPTAGSVQVNGIDTSLMNDEESRNRLISFIYQNMEFETEEKIGALLDFVYEQGQNDDGNLVEDIIMNFELDSCLGKRFQENSKGDMQKISIAFSLLYGSPYIMMDEPIFALEDKWKEKILEYLEDFAHNRNKTLYFSIHELDLSLKYSDNALLFSKDHSIITGPSSEVLTRDYLEDAYQIPMELLYRRENLFREQLAKPPLPQELSGQRVKVID</sequence>
<evidence type="ECO:0000256" key="2">
    <source>
        <dbReference type="ARBA" id="ARBA00022741"/>
    </source>
</evidence>
<reference evidence="5 6" key="1">
    <citation type="submission" date="2019-02" db="EMBL/GenBank/DDBJ databases">
        <title>Complete Genome Sequence and Methylome Analysis of free living Spirochaetas.</title>
        <authorList>
            <person name="Fomenkov A."/>
            <person name="Dubinina G."/>
            <person name="Leshcheva N."/>
            <person name="Mikheeva N."/>
            <person name="Grabovich M."/>
            <person name="Vincze T."/>
            <person name="Roberts R.J."/>
        </authorList>
    </citation>
    <scope>NUCLEOTIDE SEQUENCE [LARGE SCALE GENOMIC DNA]</scope>
    <source>
        <strain evidence="5 6">K2</strain>
    </source>
</reference>
<keyword evidence="2" id="KW-0547">Nucleotide-binding</keyword>
<dbReference type="EMBL" id="CP036150">
    <property type="protein sequence ID" value="QEN07410.1"/>
    <property type="molecule type" value="Genomic_DNA"/>
</dbReference>
<evidence type="ECO:0000259" key="4">
    <source>
        <dbReference type="PROSITE" id="PS50893"/>
    </source>
</evidence>
<dbReference type="Proteomes" id="UP000324209">
    <property type="component" value="Chromosome"/>
</dbReference>
<keyword evidence="3 5" id="KW-0067">ATP-binding</keyword>
<dbReference type="Gene3D" id="3.40.50.300">
    <property type="entry name" value="P-loop containing nucleotide triphosphate hydrolases"/>
    <property type="match status" value="1"/>
</dbReference>
<dbReference type="InterPro" id="IPR027417">
    <property type="entry name" value="P-loop_NTPase"/>
</dbReference>
<proteinExistence type="predicted"/>
<evidence type="ECO:0000313" key="5">
    <source>
        <dbReference type="EMBL" id="QEN07410.1"/>
    </source>
</evidence>
<protein>
    <submittedName>
        <fullName evidence="5">ABC transporter ATP-binding protein</fullName>
    </submittedName>
</protein>
<dbReference type="RefSeq" id="WP_149485490.1">
    <property type="nucleotide sequence ID" value="NZ_CP036150.1"/>
</dbReference>
<evidence type="ECO:0000256" key="1">
    <source>
        <dbReference type="ARBA" id="ARBA00022448"/>
    </source>
</evidence>
<dbReference type="Pfam" id="PF00005">
    <property type="entry name" value="ABC_tran"/>
    <property type="match status" value="1"/>
</dbReference>
<dbReference type="InterPro" id="IPR003593">
    <property type="entry name" value="AAA+_ATPase"/>
</dbReference>
<dbReference type="OrthoDB" id="359015at2"/>
<dbReference type="PROSITE" id="PS50893">
    <property type="entry name" value="ABC_TRANSPORTER_2"/>
    <property type="match status" value="1"/>
</dbReference>
<evidence type="ECO:0000313" key="6">
    <source>
        <dbReference type="Proteomes" id="UP000324209"/>
    </source>
</evidence>
<dbReference type="GO" id="GO:0016887">
    <property type="term" value="F:ATP hydrolysis activity"/>
    <property type="evidence" value="ECO:0007669"/>
    <property type="project" value="InterPro"/>
</dbReference>
<dbReference type="InterPro" id="IPR003439">
    <property type="entry name" value="ABC_transporter-like_ATP-bd"/>
</dbReference>
<dbReference type="PANTHER" id="PTHR42734">
    <property type="entry name" value="METAL TRANSPORT SYSTEM ATP-BINDING PROTEIN TM_0124-RELATED"/>
    <property type="match status" value="1"/>
</dbReference>
<organism evidence="5 6">
    <name type="scientific">Oceanispirochaeta crateris</name>
    <dbReference type="NCBI Taxonomy" id="2518645"/>
    <lineage>
        <taxon>Bacteria</taxon>
        <taxon>Pseudomonadati</taxon>
        <taxon>Spirochaetota</taxon>
        <taxon>Spirochaetia</taxon>
        <taxon>Spirochaetales</taxon>
        <taxon>Spirochaetaceae</taxon>
        <taxon>Oceanispirochaeta</taxon>
    </lineage>
</organism>
<keyword evidence="6" id="KW-1185">Reference proteome</keyword>
<dbReference type="GO" id="GO:0005524">
    <property type="term" value="F:ATP binding"/>
    <property type="evidence" value="ECO:0007669"/>
    <property type="project" value="UniProtKB-KW"/>
</dbReference>
<keyword evidence="1" id="KW-0813">Transport</keyword>
<dbReference type="KEGG" id="ock:EXM22_05170"/>
<dbReference type="SUPFAM" id="SSF52540">
    <property type="entry name" value="P-loop containing nucleoside triphosphate hydrolases"/>
    <property type="match status" value="1"/>
</dbReference>
<dbReference type="InterPro" id="IPR050153">
    <property type="entry name" value="Metal_Ion_Import_ABC"/>
</dbReference>